<dbReference type="Pfam" id="PF00300">
    <property type="entry name" value="His_Phos_1"/>
    <property type="match status" value="1"/>
</dbReference>
<dbReference type="EMBL" id="WIWP01000076">
    <property type="protein sequence ID" value="MQT28463.1"/>
    <property type="molecule type" value="Genomic_DNA"/>
</dbReference>
<organism evidence="2">
    <name type="scientific">Pseudomonas helleri</name>
    <dbReference type="NCBI Taxonomy" id="1608996"/>
    <lineage>
        <taxon>Bacteria</taxon>
        <taxon>Pseudomonadati</taxon>
        <taxon>Pseudomonadota</taxon>
        <taxon>Gammaproteobacteria</taxon>
        <taxon>Pseudomonadales</taxon>
        <taxon>Pseudomonadaceae</taxon>
        <taxon>Pseudomonas</taxon>
    </lineage>
</organism>
<dbReference type="PANTHER" id="PTHR48100">
    <property type="entry name" value="BROAD-SPECIFICITY PHOSPHATASE YOR283W-RELATED"/>
    <property type="match status" value="1"/>
</dbReference>
<dbReference type="Gene3D" id="3.40.50.1240">
    <property type="entry name" value="Phosphoglycerate mutase-like"/>
    <property type="match status" value="1"/>
</dbReference>
<dbReference type="SUPFAM" id="SSF53254">
    <property type="entry name" value="Phosphoglycerate mutase-like"/>
    <property type="match status" value="1"/>
</dbReference>
<evidence type="ECO:0000313" key="6">
    <source>
        <dbReference type="Proteomes" id="UP000443000"/>
    </source>
</evidence>
<dbReference type="Proteomes" id="UP000443000">
    <property type="component" value="Unassembled WGS sequence"/>
</dbReference>
<evidence type="ECO:0000313" key="5">
    <source>
        <dbReference type="Proteomes" id="UP000437970"/>
    </source>
</evidence>
<evidence type="ECO:0000313" key="2">
    <source>
        <dbReference type="EMBL" id="MQT81834.1"/>
    </source>
</evidence>
<name>A0A6A7YY43_9PSED</name>
<comment type="caution">
    <text evidence="2">The sequence shown here is derived from an EMBL/GenBank/DDBJ whole genome shotgun (WGS) entry which is preliminary data.</text>
</comment>
<dbReference type="AlphaFoldDB" id="A0A6A7YY43"/>
<reference evidence="5 6" key="1">
    <citation type="submission" date="2019-10" db="EMBL/GenBank/DDBJ databases">
        <title>Evaluation of single-gene subtyping targets for Pseudomonas.</title>
        <authorList>
            <person name="Reichler S.J."/>
            <person name="Orsi R.H."/>
            <person name="Wiedmann M."/>
            <person name="Martin N.H."/>
            <person name="Murphy S.I."/>
        </authorList>
    </citation>
    <scope>NUCLEOTIDE SEQUENCE</scope>
    <source>
        <strain evidence="1 7">FSL R10-0802</strain>
        <strain evidence="3 6">FSL R10-1594</strain>
        <strain evidence="4 5">FSL R10-1984</strain>
        <strain evidence="2">FSL R10-2339</strain>
    </source>
</reference>
<dbReference type="InterPro" id="IPR029033">
    <property type="entry name" value="His_PPase_superfam"/>
</dbReference>
<dbReference type="EMBL" id="WIVW01000069">
    <property type="protein sequence ID" value="MQU29460.1"/>
    <property type="molecule type" value="Genomic_DNA"/>
</dbReference>
<proteinExistence type="predicted"/>
<dbReference type="RefSeq" id="WP_153382921.1">
    <property type="nucleotide sequence ID" value="NZ_JBITTT010000004.1"/>
</dbReference>
<protein>
    <submittedName>
        <fullName evidence="2">Phosphoglycerate mutase</fullName>
    </submittedName>
</protein>
<dbReference type="InterPro" id="IPR050275">
    <property type="entry name" value="PGM_Phosphatase"/>
</dbReference>
<dbReference type="OrthoDB" id="7502553at2"/>
<dbReference type="InterPro" id="IPR013078">
    <property type="entry name" value="His_Pase_superF_clade-1"/>
</dbReference>
<dbReference type="EMBL" id="WIVT01000041">
    <property type="protein sequence ID" value="MQU19034.1"/>
    <property type="molecule type" value="Genomic_DNA"/>
</dbReference>
<evidence type="ECO:0000313" key="7">
    <source>
        <dbReference type="Proteomes" id="UP000713985"/>
    </source>
</evidence>
<evidence type="ECO:0000313" key="4">
    <source>
        <dbReference type="EMBL" id="MQU29460.1"/>
    </source>
</evidence>
<dbReference type="GO" id="GO:0016791">
    <property type="term" value="F:phosphatase activity"/>
    <property type="evidence" value="ECO:0007669"/>
    <property type="project" value="TreeGrafter"/>
</dbReference>
<gene>
    <name evidence="3" type="ORF">GHN41_21675</name>
    <name evidence="2" type="ORF">GHN86_17460</name>
    <name evidence="1" type="ORF">GHN94_21920</name>
    <name evidence="4" type="ORF">GHO29_23685</name>
</gene>
<dbReference type="EMBL" id="WIWC01000033">
    <property type="protein sequence ID" value="MQT81834.1"/>
    <property type="molecule type" value="Genomic_DNA"/>
</dbReference>
<dbReference type="PANTHER" id="PTHR48100:SF10">
    <property type="entry name" value="2-CARBOXY-D-ARABINITOL-1-PHOSPHATASE-RELATED"/>
    <property type="match status" value="1"/>
</dbReference>
<keyword evidence="7" id="KW-1185">Reference proteome</keyword>
<sequence>MALRLTLVAHARTRAQKKARFAAEESVEMDWQAQANSRSQFSSRTTRYLCGPEARARETAALFSADVRIEQSLRDCDFGRWKGCLLDDIEPEQLGLWMADWQANPHGGESVEQLCQRVREWMAALTGTGHIVAVTHPLVMRAALMNVLQCPPSAFHSIDIEPLSMIDLRCNGKWRMRVAPSPQPSPGGRGD</sequence>
<evidence type="ECO:0000313" key="3">
    <source>
        <dbReference type="EMBL" id="MQU19034.1"/>
    </source>
</evidence>
<dbReference type="Proteomes" id="UP000437970">
    <property type="component" value="Unassembled WGS sequence"/>
</dbReference>
<dbReference type="Proteomes" id="UP000713985">
    <property type="component" value="Unassembled WGS sequence"/>
</dbReference>
<accession>A0A6A7YY43</accession>
<evidence type="ECO:0000313" key="1">
    <source>
        <dbReference type="EMBL" id="MQT28463.1"/>
    </source>
</evidence>